<proteinExistence type="inferred from homology"/>
<dbReference type="STRING" id="1390249.BHU72_08585"/>
<sequence>MAERLIGKAAPKFTMEAVMANGEFGKVSLDELKGKWVVLFFYPLDFTFVCPTEIRGFNDYYEKFQELNCEVIGASTDSKFSHKAWIENGLGALKFPLAQDLTHAVSSDYGVLIEEEGITLRGLFIIDPDGVLKYGVVQDNNVGRSVDETIRVLEAFQSGGLCPINWKPGQATL</sequence>
<evidence type="ECO:0000256" key="3">
    <source>
        <dbReference type="ARBA" id="ARBA00022862"/>
    </source>
</evidence>
<dbReference type="PANTHER" id="PTHR10681">
    <property type="entry name" value="THIOREDOXIN PEROXIDASE"/>
    <property type="match status" value="1"/>
</dbReference>
<dbReference type="OrthoDB" id="9812811at2"/>
<dbReference type="SUPFAM" id="SSF52833">
    <property type="entry name" value="Thioredoxin-like"/>
    <property type="match status" value="1"/>
</dbReference>
<accession>A0A1E5L395</accession>
<dbReference type="GO" id="GO:0045454">
    <property type="term" value="P:cell redox homeostasis"/>
    <property type="evidence" value="ECO:0007669"/>
    <property type="project" value="TreeGrafter"/>
</dbReference>
<comment type="caution">
    <text evidence="8">The sequence shown here is derived from an EMBL/GenBank/DDBJ whole genome shotgun (WGS) entry which is preliminary data.</text>
</comment>
<gene>
    <name evidence="8" type="ORF">BHU72_08585</name>
</gene>
<name>A0A1E5L395_9FIRM</name>
<dbReference type="Gene3D" id="3.40.30.10">
    <property type="entry name" value="Glutaredoxin"/>
    <property type="match status" value="1"/>
</dbReference>
<organism evidence="8 9">
    <name type="scientific">Desulfuribacillus stibiiarsenatis</name>
    <dbReference type="NCBI Taxonomy" id="1390249"/>
    <lineage>
        <taxon>Bacteria</taxon>
        <taxon>Bacillati</taxon>
        <taxon>Bacillota</taxon>
        <taxon>Desulfuribacillia</taxon>
        <taxon>Desulfuribacillales</taxon>
        <taxon>Desulfuribacillaceae</taxon>
        <taxon>Desulfuribacillus</taxon>
    </lineage>
</organism>
<dbReference type="InterPro" id="IPR024706">
    <property type="entry name" value="Peroxiredoxin_AhpC-typ"/>
</dbReference>
<dbReference type="Proteomes" id="UP000095255">
    <property type="component" value="Unassembled WGS sequence"/>
</dbReference>
<dbReference type="InterPro" id="IPR013766">
    <property type="entry name" value="Thioredoxin_domain"/>
</dbReference>
<dbReference type="RefSeq" id="WP_069702981.1">
    <property type="nucleotide sequence ID" value="NZ_MJAT01000037.1"/>
</dbReference>
<dbReference type="GO" id="GO:0006979">
    <property type="term" value="P:response to oxidative stress"/>
    <property type="evidence" value="ECO:0007669"/>
    <property type="project" value="TreeGrafter"/>
</dbReference>
<evidence type="ECO:0000256" key="5">
    <source>
        <dbReference type="ARBA" id="ARBA00023284"/>
    </source>
</evidence>
<dbReference type="GO" id="GO:0033554">
    <property type="term" value="P:cellular response to stress"/>
    <property type="evidence" value="ECO:0007669"/>
    <property type="project" value="TreeGrafter"/>
</dbReference>
<dbReference type="CDD" id="cd03015">
    <property type="entry name" value="PRX_Typ2cys"/>
    <property type="match status" value="1"/>
</dbReference>
<dbReference type="PIRSF" id="PIRSF000239">
    <property type="entry name" value="AHPC"/>
    <property type="match status" value="1"/>
</dbReference>
<evidence type="ECO:0000313" key="9">
    <source>
        <dbReference type="Proteomes" id="UP000095255"/>
    </source>
</evidence>
<evidence type="ECO:0000259" key="7">
    <source>
        <dbReference type="PROSITE" id="PS51352"/>
    </source>
</evidence>
<dbReference type="InterPro" id="IPR050217">
    <property type="entry name" value="Peroxiredoxin"/>
</dbReference>
<keyword evidence="9" id="KW-1185">Reference proteome</keyword>
<dbReference type="AlphaFoldDB" id="A0A1E5L395"/>
<comment type="similarity">
    <text evidence="1">Belongs to the peroxiredoxin family. AhpC/Prx1 subfamily.</text>
</comment>
<evidence type="ECO:0000256" key="1">
    <source>
        <dbReference type="ARBA" id="ARBA00009796"/>
    </source>
</evidence>
<protein>
    <submittedName>
        <fullName evidence="8">Thioredoxin</fullName>
    </submittedName>
</protein>
<feature type="domain" description="Thioredoxin" evidence="7">
    <location>
        <begin position="4"/>
        <end position="158"/>
    </location>
</feature>
<dbReference type="PANTHER" id="PTHR10681:SF121">
    <property type="entry name" value="ALKYL HYDROPEROXIDE REDUCTASE C"/>
    <property type="match status" value="1"/>
</dbReference>
<dbReference type="Pfam" id="PF00578">
    <property type="entry name" value="AhpC-TSA"/>
    <property type="match status" value="1"/>
</dbReference>
<dbReference type="GO" id="GO:0008379">
    <property type="term" value="F:thioredoxin peroxidase activity"/>
    <property type="evidence" value="ECO:0007669"/>
    <property type="project" value="TreeGrafter"/>
</dbReference>
<dbReference type="InterPro" id="IPR000866">
    <property type="entry name" value="AhpC/TSA"/>
</dbReference>
<keyword evidence="3" id="KW-0049">Antioxidant</keyword>
<dbReference type="GO" id="GO:0042744">
    <property type="term" value="P:hydrogen peroxide catabolic process"/>
    <property type="evidence" value="ECO:0007669"/>
    <property type="project" value="TreeGrafter"/>
</dbReference>
<keyword evidence="2" id="KW-0575">Peroxidase</keyword>
<dbReference type="GO" id="GO:0005829">
    <property type="term" value="C:cytosol"/>
    <property type="evidence" value="ECO:0007669"/>
    <property type="project" value="TreeGrafter"/>
</dbReference>
<evidence type="ECO:0000256" key="4">
    <source>
        <dbReference type="ARBA" id="ARBA00023002"/>
    </source>
</evidence>
<evidence type="ECO:0000256" key="2">
    <source>
        <dbReference type="ARBA" id="ARBA00022559"/>
    </source>
</evidence>
<keyword evidence="4" id="KW-0560">Oxidoreductase</keyword>
<reference evidence="8 9" key="1">
    <citation type="submission" date="2016-09" db="EMBL/GenBank/DDBJ databases">
        <title>Desulfuribacillus arsenicus sp. nov., an obligately anaerobic, dissimilatory arsenic- and antimonate-reducing bacterium isolated from anoxic sediments.</title>
        <authorList>
            <person name="Abin C.A."/>
            <person name="Hollibaugh J.T."/>
        </authorList>
    </citation>
    <scope>NUCLEOTIDE SEQUENCE [LARGE SCALE GENOMIC DNA]</scope>
    <source>
        <strain evidence="8 9">MLFW-2</strain>
    </source>
</reference>
<dbReference type="PROSITE" id="PS51352">
    <property type="entry name" value="THIOREDOXIN_2"/>
    <property type="match status" value="1"/>
</dbReference>
<feature type="active site" description="Cysteine sulfenic acid (-SOH) intermediate; for peroxidase activity" evidence="6">
    <location>
        <position position="50"/>
    </location>
</feature>
<keyword evidence="5" id="KW-0676">Redox-active center</keyword>
<dbReference type="EMBL" id="MJAT01000037">
    <property type="protein sequence ID" value="OEH84554.1"/>
    <property type="molecule type" value="Genomic_DNA"/>
</dbReference>
<evidence type="ECO:0000256" key="6">
    <source>
        <dbReference type="PIRSR" id="PIRSR000239-1"/>
    </source>
</evidence>
<dbReference type="InterPro" id="IPR036249">
    <property type="entry name" value="Thioredoxin-like_sf"/>
</dbReference>
<dbReference type="FunFam" id="3.40.30.10:FF:000101">
    <property type="entry name" value="2-cys peroxiredoxin"/>
    <property type="match status" value="1"/>
</dbReference>
<evidence type="ECO:0000313" key="8">
    <source>
        <dbReference type="EMBL" id="OEH84554.1"/>
    </source>
</evidence>